<gene>
    <name evidence="3" type="ORF">CJ030_MR1G020551</name>
</gene>
<evidence type="ECO:0000256" key="2">
    <source>
        <dbReference type="SAM" id="SignalP"/>
    </source>
</evidence>
<sequence>MEKMMGCTVLAFGLMVLVLNATASPSNNITCTDVVKALLPCKSFLVGLCVCFKDVAKKLGVNLDRARSIPKFCDTNVPVPIDPNVDCSK</sequence>
<comment type="similarity">
    <text evidence="1">Belongs to the plant LTP family.</text>
</comment>
<keyword evidence="4" id="KW-1185">Reference proteome</keyword>
<dbReference type="InterPro" id="IPR036312">
    <property type="entry name" value="Bifun_inhib/LTP/seed_sf"/>
</dbReference>
<dbReference type="OrthoDB" id="1876592at2759"/>
<dbReference type="PRINTS" id="PR00382">
    <property type="entry name" value="LIPIDTRNSFER"/>
</dbReference>
<protein>
    <recommendedName>
        <fullName evidence="5">Bifunctional inhibitor/plant lipid transfer protein/seed storage helical domain-containing protein</fullName>
    </recommendedName>
</protein>
<evidence type="ECO:0000256" key="1">
    <source>
        <dbReference type="ARBA" id="ARBA00009748"/>
    </source>
</evidence>
<name>A0A6A1WRB8_9ROSI</name>
<feature type="signal peptide" evidence="2">
    <location>
        <begin position="1"/>
        <end position="23"/>
    </location>
</feature>
<dbReference type="EMBL" id="RXIC02000019">
    <property type="protein sequence ID" value="KAB1226318.1"/>
    <property type="molecule type" value="Genomic_DNA"/>
</dbReference>
<dbReference type="AlphaFoldDB" id="A0A6A1WRB8"/>
<reference evidence="3 4" key="1">
    <citation type="journal article" date="2019" name="Plant Biotechnol. J.">
        <title>The red bayberry genome and genetic basis of sex determination.</title>
        <authorList>
            <person name="Jia H.M."/>
            <person name="Jia H.J."/>
            <person name="Cai Q.L."/>
            <person name="Wang Y."/>
            <person name="Zhao H.B."/>
            <person name="Yang W.F."/>
            <person name="Wang G.Y."/>
            <person name="Li Y.H."/>
            <person name="Zhan D.L."/>
            <person name="Shen Y.T."/>
            <person name="Niu Q.F."/>
            <person name="Chang L."/>
            <person name="Qiu J."/>
            <person name="Zhao L."/>
            <person name="Xie H.B."/>
            <person name="Fu W.Y."/>
            <person name="Jin J."/>
            <person name="Li X.W."/>
            <person name="Jiao Y."/>
            <person name="Zhou C.C."/>
            <person name="Tu T."/>
            <person name="Chai C.Y."/>
            <person name="Gao J.L."/>
            <person name="Fan L.J."/>
            <person name="van de Weg E."/>
            <person name="Wang J.Y."/>
            <person name="Gao Z.S."/>
        </authorList>
    </citation>
    <scope>NUCLEOTIDE SEQUENCE [LARGE SCALE GENOMIC DNA]</scope>
    <source>
        <tissue evidence="3">Leaves</tissue>
    </source>
</reference>
<comment type="caution">
    <text evidence="3">The sequence shown here is derived from an EMBL/GenBank/DDBJ whole genome shotgun (WGS) entry which is preliminary data.</text>
</comment>
<evidence type="ECO:0008006" key="5">
    <source>
        <dbReference type="Google" id="ProtNLM"/>
    </source>
</evidence>
<dbReference type="PANTHER" id="PTHR33076">
    <property type="entry name" value="NON-SPECIFIC LIPID-TRANSFER PROTEIN 2-RELATED"/>
    <property type="match status" value="1"/>
</dbReference>
<evidence type="ECO:0000313" key="4">
    <source>
        <dbReference type="Proteomes" id="UP000516437"/>
    </source>
</evidence>
<keyword evidence="2" id="KW-0732">Signal</keyword>
<feature type="chain" id="PRO_5025614831" description="Bifunctional inhibitor/plant lipid transfer protein/seed storage helical domain-containing protein" evidence="2">
    <location>
        <begin position="24"/>
        <end position="89"/>
    </location>
</feature>
<evidence type="ECO:0000313" key="3">
    <source>
        <dbReference type="EMBL" id="KAB1226318.1"/>
    </source>
</evidence>
<dbReference type="Gene3D" id="1.10.110.10">
    <property type="entry name" value="Plant lipid-transfer and hydrophobic proteins"/>
    <property type="match status" value="1"/>
</dbReference>
<accession>A0A6A1WRB8</accession>
<dbReference type="InterPro" id="IPR000528">
    <property type="entry name" value="Plant_nsLTP"/>
</dbReference>
<dbReference type="GO" id="GO:0008289">
    <property type="term" value="F:lipid binding"/>
    <property type="evidence" value="ECO:0007669"/>
    <property type="project" value="InterPro"/>
</dbReference>
<proteinExistence type="inferred from homology"/>
<dbReference type="SUPFAM" id="SSF47699">
    <property type="entry name" value="Bifunctional inhibitor/lipid-transfer protein/seed storage 2S albumin"/>
    <property type="match status" value="1"/>
</dbReference>
<organism evidence="3 4">
    <name type="scientific">Morella rubra</name>
    <name type="common">Chinese bayberry</name>
    <dbReference type="NCBI Taxonomy" id="262757"/>
    <lineage>
        <taxon>Eukaryota</taxon>
        <taxon>Viridiplantae</taxon>
        <taxon>Streptophyta</taxon>
        <taxon>Embryophyta</taxon>
        <taxon>Tracheophyta</taxon>
        <taxon>Spermatophyta</taxon>
        <taxon>Magnoliopsida</taxon>
        <taxon>eudicotyledons</taxon>
        <taxon>Gunneridae</taxon>
        <taxon>Pentapetalae</taxon>
        <taxon>rosids</taxon>
        <taxon>fabids</taxon>
        <taxon>Fagales</taxon>
        <taxon>Myricaceae</taxon>
        <taxon>Morella</taxon>
    </lineage>
</organism>
<dbReference type="Proteomes" id="UP000516437">
    <property type="component" value="Chromosome 1"/>
</dbReference>
<dbReference type="GO" id="GO:0006869">
    <property type="term" value="P:lipid transport"/>
    <property type="evidence" value="ECO:0007669"/>
    <property type="project" value="InterPro"/>
</dbReference>